<name>A0A1I7WUR1_HETBA</name>
<dbReference type="Proteomes" id="UP000095283">
    <property type="component" value="Unplaced"/>
</dbReference>
<reference evidence="2" key="1">
    <citation type="submission" date="2016-11" db="UniProtKB">
        <authorList>
            <consortium name="WormBaseParasite"/>
        </authorList>
    </citation>
    <scope>IDENTIFICATION</scope>
</reference>
<dbReference type="WBParaSite" id="Hba_08887">
    <property type="protein sequence ID" value="Hba_08887"/>
    <property type="gene ID" value="Hba_08887"/>
</dbReference>
<sequence length="174" mass="19875">MEAQQLINHARLSRTQGTEGNVKSDYKRWIDEASITSLDILSGQSNAGPHVAILTREKICALRWKTLPHRPYSPHIPPSGYRSFSLFFQNFNFISIIYKKQFNHQNIFPHSSVSTRMSTNLKMISPLNTPRVGQLPSLSSEWSAETKSNMRPSNFFGVSVRLCRRCCWLSGVYP</sequence>
<dbReference type="Gene3D" id="3.30.420.10">
    <property type="entry name" value="Ribonuclease H-like superfamily/Ribonuclease H"/>
    <property type="match status" value="1"/>
</dbReference>
<keyword evidence="1" id="KW-1185">Reference proteome</keyword>
<evidence type="ECO:0000313" key="2">
    <source>
        <dbReference type="WBParaSite" id="Hba_08887"/>
    </source>
</evidence>
<dbReference type="GO" id="GO:0003676">
    <property type="term" value="F:nucleic acid binding"/>
    <property type="evidence" value="ECO:0007669"/>
    <property type="project" value="InterPro"/>
</dbReference>
<accession>A0A1I7WUR1</accession>
<proteinExistence type="predicted"/>
<dbReference type="AlphaFoldDB" id="A0A1I7WUR1"/>
<dbReference type="InterPro" id="IPR036397">
    <property type="entry name" value="RNaseH_sf"/>
</dbReference>
<protein>
    <submittedName>
        <fullName evidence="2">Uncharacterized protein</fullName>
    </submittedName>
</protein>
<organism evidence="1 2">
    <name type="scientific">Heterorhabditis bacteriophora</name>
    <name type="common">Entomopathogenic nematode worm</name>
    <dbReference type="NCBI Taxonomy" id="37862"/>
    <lineage>
        <taxon>Eukaryota</taxon>
        <taxon>Metazoa</taxon>
        <taxon>Ecdysozoa</taxon>
        <taxon>Nematoda</taxon>
        <taxon>Chromadorea</taxon>
        <taxon>Rhabditida</taxon>
        <taxon>Rhabditina</taxon>
        <taxon>Rhabditomorpha</taxon>
        <taxon>Strongyloidea</taxon>
        <taxon>Heterorhabditidae</taxon>
        <taxon>Heterorhabditis</taxon>
    </lineage>
</organism>
<evidence type="ECO:0000313" key="1">
    <source>
        <dbReference type="Proteomes" id="UP000095283"/>
    </source>
</evidence>